<accession>V3ZYD7</accession>
<dbReference type="Proteomes" id="UP000030746">
    <property type="component" value="Unassembled WGS sequence"/>
</dbReference>
<dbReference type="KEGG" id="lgi:LOTGIDRAFT_167492"/>
<feature type="domain" description="LRRK2 ARM repeat" evidence="3">
    <location>
        <begin position="392"/>
        <end position="507"/>
    </location>
</feature>
<evidence type="ECO:0000259" key="3">
    <source>
        <dbReference type="Pfam" id="PF23744"/>
    </source>
</evidence>
<sequence>MASQFCVPSAGFEAIVPNHLTNYILRLETLSFYFTAETCEEVINMDADEAVLDSLQRYPLEENIQEYGVRIISNLASIESTSSEINSRRVLDILMKMLTNYSNSLCILEHTFVTIGQTVLTFEDQKYLLESGGITQIINTMEKFNEHSTILEHGCRIIGNMAVFEKLRSKVECYGASKAVINAMLLLDQVSEIQLCGCMALMNLTANVRTNKLNLLKHGGVSAILSCLNNFSTDSEILLTALKTLTNIISLENACQSVVEKNGVHLLLSLANTTNFEPEIYSYIATVLSGLTSLKELEFDILENIDTALIKILNQYPDSADITLAFCQTMENILASELGRKMFIYEDRLSLILKYTTQFIYHSHIQQIGCKILAIIAMGDMGRIVEEENGINQIMKSLNQHQTDSRLHVLALMILANLSFSAKKEDSQVIFEIVLKTMTQFTENVEIQSYACHVLWRLPFSYNTDQLSRVLNSIRNTLKRHSHEAEVVKTAGKVLHKISQDGHQAEVDNVLKSPSLPQLPEFFWQSVKSVS</sequence>
<dbReference type="InterPro" id="IPR000225">
    <property type="entry name" value="Armadillo"/>
</dbReference>
<dbReference type="SMART" id="SM00185">
    <property type="entry name" value="ARM"/>
    <property type="match status" value="5"/>
</dbReference>
<organism evidence="4 5">
    <name type="scientific">Lottia gigantea</name>
    <name type="common">Giant owl limpet</name>
    <dbReference type="NCBI Taxonomy" id="225164"/>
    <lineage>
        <taxon>Eukaryota</taxon>
        <taxon>Metazoa</taxon>
        <taxon>Spiralia</taxon>
        <taxon>Lophotrochozoa</taxon>
        <taxon>Mollusca</taxon>
        <taxon>Gastropoda</taxon>
        <taxon>Patellogastropoda</taxon>
        <taxon>Lottioidea</taxon>
        <taxon>Lottiidae</taxon>
        <taxon>Lottia</taxon>
    </lineage>
</organism>
<protein>
    <recommendedName>
        <fullName evidence="3">LRRK2 ARM repeat domain-containing protein</fullName>
    </recommendedName>
</protein>
<dbReference type="EMBL" id="KB203188">
    <property type="protein sequence ID" value="ESO85996.1"/>
    <property type="molecule type" value="Genomic_DNA"/>
</dbReference>
<dbReference type="Pfam" id="PF23744">
    <property type="entry name" value="ARM_LRRK2"/>
    <property type="match status" value="1"/>
</dbReference>
<reference evidence="4 5" key="1">
    <citation type="journal article" date="2013" name="Nature">
        <title>Insights into bilaterian evolution from three spiralian genomes.</title>
        <authorList>
            <person name="Simakov O."/>
            <person name="Marletaz F."/>
            <person name="Cho S.J."/>
            <person name="Edsinger-Gonzales E."/>
            <person name="Havlak P."/>
            <person name="Hellsten U."/>
            <person name="Kuo D.H."/>
            <person name="Larsson T."/>
            <person name="Lv J."/>
            <person name="Arendt D."/>
            <person name="Savage R."/>
            <person name="Osoegawa K."/>
            <person name="de Jong P."/>
            <person name="Grimwood J."/>
            <person name="Chapman J.A."/>
            <person name="Shapiro H."/>
            <person name="Aerts A."/>
            <person name="Otillar R.P."/>
            <person name="Terry A.Y."/>
            <person name="Boore J.L."/>
            <person name="Grigoriev I.V."/>
            <person name="Lindberg D.R."/>
            <person name="Seaver E.C."/>
            <person name="Weisblat D.A."/>
            <person name="Putnam N.H."/>
            <person name="Rokhsar D.S."/>
        </authorList>
    </citation>
    <scope>NUCLEOTIDE SEQUENCE [LARGE SCALE GENOMIC DNA]</scope>
</reference>
<dbReference type="RefSeq" id="XP_009063250.1">
    <property type="nucleotide sequence ID" value="XM_009065002.1"/>
</dbReference>
<dbReference type="InterPro" id="IPR011989">
    <property type="entry name" value="ARM-like"/>
</dbReference>
<dbReference type="SUPFAM" id="SSF48371">
    <property type="entry name" value="ARM repeat"/>
    <property type="match status" value="2"/>
</dbReference>
<dbReference type="Gene3D" id="1.25.10.10">
    <property type="entry name" value="Leucine-rich Repeat Variant"/>
    <property type="match status" value="2"/>
</dbReference>
<dbReference type="OrthoDB" id="7537227at2759"/>
<dbReference type="InterPro" id="IPR016024">
    <property type="entry name" value="ARM-type_fold"/>
</dbReference>
<evidence type="ECO:0000313" key="5">
    <source>
        <dbReference type="Proteomes" id="UP000030746"/>
    </source>
</evidence>
<feature type="repeat" description="ARM" evidence="2">
    <location>
        <begin position="219"/>
        <end position="263"/>
    </location>
</feature>
<dbReference type="AlphaFoldDB" id="V3ZYD7"/>
<proteinExistence type="predicted"/>
<keyword evidence="1" id="KW-0677">Repeat</keyword>
<evidence type="ECO:0000256" key="1">
    <source>
        <dbReference type="ARBA" id="ARBA00022737"/>
    </source>
</evidence>
<dbReference type="InterPro" id="IPR056597">
    <property type="entry name" value="ARM_LRRK2"/>
</dbReference>
<dbReference type="PANTHER" id="PTHR22895">
    <property type="entry name" value="ARMADILLO REPEAT-CONTAINING PROTEIN 6"/>
    <property type="match status" value="1"/>
</dbReference>
<dbReference type="PROSITE" id="PS50176">
    <property type="entry name" value="ARM_REPEAT"/>
    <property type="match status" value="1"/>
</dbReference>
<dbReference type="OMA" id="RIVIMAM"/>
<dbReference type="HOGENOM" id="CLU_513197_0_0_1"/>
<dbReference type="PANTHER" id="PTHR22895:SF0">
    <property type="entry name" value="ARMADILLO REPEAT-CONTAINING PROTEIN 6"/>
    <property type="match status" value="1"/>
</dbReference>
<evidence type="ECO:0000313" key="4">
    <source>
        <dbReference type="EMBL" id="ESO85996.1"/>
    </source>
</evidence>
<keyword evidence="5" id="KW-1185">Reference proteome</keyword>
<gene>
    <name evidence="4" type="ORF">LOTGIDRAFT_167492</name>
</gene>
<dbReference type="CTD" id="20240630"/>
<dbReference type="GeneID" id="20240630"/>
<evidence type="ECO:0000256" key="2">
    <source>
        <dbReference type="PROSITE-ProRule" id="PRU00259"/>
    </source>
</evidence>
<name>V3ZYD7_LOTGI</name>